<name>A0A6G9I8J6_9GAMM</name>
<dbReference type="NCBIfam" id="NF008528">
    <property type="entry name" value="PRK11463.1-2"/>
    <property type="match status" value="1"/>
</dbReference>
<sequence>MLAWLPLVILFIYAYVEINVFIAVADVTGVFFALICIIATSIIGLSLVASQGIKNFMQMQQKMQMGENATPELMRSVSLLFAGFFLLIPGFITDLIGIFLLLPPTRALMSKYVMPRFSVSTRFYSSGSAYQRPSNNQQDVIEGEFSRKDDE</sequence>
<keyword evidence="1" id="KW-0472">Membrane</keyword>
<feature type="transmembrane region" description="Helical" evidence="1">
    <location>
        <begin position="7"/>
        <end position="25"/>
    </location>
</feature>
<dbReference type="PANTHER" id="PTHR35335:SF1">
    <property type="entry name" value="UPF0716 PROTEIN FXSA"/>
    <property type="match status" value="1"/>
</dbReference>
<dbReference type="GO" id="GO:0016020">
    <property type="term" value="C:membrane"/>
    <property type="evidence" value="ECO:0007669"/>
    <property type="project" value="InterPro"/>
</dbReference>
<evidence type="ECO:0000313" key="3">
    <source>
        <dbReference type="Proteomes" id="UP000501168"/>
    </source>
</evidence>
<gene>
    <name evidence="2" type="ORF">IPMB12_01870</name>
</gene>
<reference evidence="2 3" key="1">
    <citation type="submission" date="2020-03" db="EMBL/GenBank/DDBJ databases">
        <title>Complete genome sequence of Orbus sp. IPMB12 (BCRC 80908).</title>
        <authorList>
            <person name="Lo W.-S."/>
            <person name="Chang T.-H."/>
            <person name="Kuo C.-H."/>
        </authorList>
    </citation>
    <scope>NUCLEOTIDE SEQUENCE [LARGE SCALE GENOMIC DNA]</scope>
    <source>
        <strain evidence="2 3">IPMB12</strain>
    </source>
</reference>
<dbReference type="KEGG" id="orb:IPMB12_01870"/>
<proteinExistence type="predicted"/>
<protein>
    <submittedName>
        <fullName evidence="2">FxsA family protein</fullName>
    </submittedName>
</protein>
<evidence type="ECO:0000256" key="1">
    <source>
        <dbReference type="SAM" id="Phobius"/>
    </source>
</evidence>
<organism evidence="2 3">
    <name type="scientific">Zophobihabitans entericus</name>
    <dbReference type="NCBI Taxonomy" id="1635327"/>
    <lineage>
        <taxon>Bacteria</taxon>
        <taxon>Pseudomonadati</taxon>
        <taxon>Pseudomonadota</taxon>
        <taxon>Gammaproteobacteria</taxon>
        <taxon>Orbales</taxon>
        <taxon>Orbaceae</taxon>
        <taxon>Zophobihabitans</taxon>
    </lineage>
</organism>
<dbReference type="AlphaFoldDB" id="A0A6G9I8J6"/>
<accession>A0A6G9I8J6</accession>
<dbReference type="FunCoup" id="A0A6G9I8J6">
    <property type="interactions" value="107"/>
</dbReference>
<dbReference type="Pfam" id="PF04186">
    <property type="entry name" value="FxsA"/>
    <property type="match status" value="1"/>
</dbReference>
<feature type="transmembrane region" description="Helical" evidence="1">
    <location>
        <begin position="31"/>
        <end position="56"/>
    </location>
</feature>
<evidence type="ECO:0000313" key="2">
    <source>
        <dbReference type="EMBL" id="QIQ20535.1"/>
    </source>
</evidence>
<dbReference type="EMBL" id="CP050253">
    <property type="protein sequence ID" value="QIQ20535.1"/>
    <property type="molecule type" value="Genomic_DNA"/>
</dbReference>
<keyword evidence="3" id="KW-1185">Reference proteome</keyword>
<dbReference type="Proteomes" id="UP000501168">
    <property type="component" value="Chromosome"/>
</dbReference>
<keyword evidence="1" id="KW-0812">Transmembrane</keyword>
<dbReference type="InterPro" id="IPR007313">
    <property type="entry name" value="FxsA"/>
</dbReference>
<dbReference type="InParanoid" id="A0A6G9I8J6"/>
<feature type="transmembrane region" description="Helical" evidence="1">
    <location>
        <begin position="77"/>
        <end position="102"/>
    </location>
</feature>
<keyword evidence="1" id="KW-1133">Transmembrane helix</keyword>
<dbReference type="RefSeq" id="WP_166914393.1">
    <property type="nucleotide sequence ID" value="NZ_CP050253.1"/>
</dbReference>
<dbReference type="PANTHER" id="PTHR35335">
    <property type="entry name" value="UPF0716 PROTEIN FXSA"/>
    <property type="match status" value="1"/>
</dbReference>